<evidence type="ECO:0000256" key="1">
    <source>
        <dbReference type="SAM" id="MobiDB-lite"/>
    </source>
</evidence>
<protein>
    <submittedName>
        <fullName evidence="2">Uncharacterized protein</fullName>
    </submittedName>
</protein>
<reference evidence="2 3" key="1">
    <citation type="submission" date="2019-10" db="EMBL/GenBank/DDBJ databases">
        <authorList>
            <person name="Palmer J.M."/>
        </authorList>
    </citation>
    <scope>NUCLEOTIDE SEQUENCE [LARGE SCALE GENOMIC DNA]</scope>
    <source>
        <strain evidence="2 3">TWF694</strain>
    </source>
</reference>
<proteinExistence type="predicted"/>
<keyword evidence="3" id="KW-1185">Reference proteome</keyword>
<feature type="region of interest" description="Disordered" evidence="1">
    <location>
        <begin position="1"/>
        <end position="23"/>
    </location>
</feature>
<name>A0AAV9WZ48_9PEZI</name>
<evidence type="ECO:0000313" key="2">
    <source>
        <dbReference type="EMBL" id="KAK6530385.1"/>
    </source>
</evidence>
<accession>A0AAV9WZ48</accession>
<gene>
    <name evidence="2" type="ORF">TWF694_003740</name>
</gene>
<evidence type="ECO:0000313" key="3">
    <source>
        <dbReference type="Proteomes" id="UP001365542"/>
    </source>
</evidence>
<organism evidence="2 3">
    <name type="scientific">Orbilia ellipsospora</name>
    <dbReference type="NCBI Taxonomy" id="2528407"/>
    <lineage>
        <taxon>Eukaryota</taxon>
        <taxon>Fungi</taxon>
        <taxon>Dikarya</taxon>
        <taxon>Ascomycota</taxon>
        <taxon>Pezizomycotina</taxon>
        <taxon>Orbiliomycetes</taxon>
        <taxon>Orbiliales</taxon>
        <taxon>Orbiliaceae</taxon>
        <taxon>Orbilia</taxon>
    </lineage>
</organism>
<dbReference type="AlphaFoldDB" id="A0AAV9WZ48"/>
<sequence length="234" mass="26715">MADNQTSPSTPPESTPQEPLSPYSVSLEKNFNFQKDIFVGKRHDLLRMVNTVTSECRRLTVNMEIYVQGCRNRLERNGVKLDILLPGPLPSPGVTEDNQNDLIKLHQALSCTLQQLMDVAAKVPTIEMKERYDDLYDRLEVARNNAIFEHTLYNETHSWFLTDTGKPLYLRDHQSTMMMCQQSLTSHCKAFVIACMGLKSFADQVRQGVAKIWEGFLEFEDRKQAKGGTSQIIK</sequence>
<comment type="caution">
    <text evidence="2">The sequence shown here is derived from an EMBL/GenBank/DDBJ whole genome shotgun (WGS) entry which is preliminary data.</text>
</comment>
<dbReference type="EMBL" id="JAVHJO010000013">
    <property type="protein sequence ID" value="KAK6530385.1"/>
    <property type="molecule type" value="Genomic_DNA"/>
</dbReference>
<dbReference type="Proteomes" id="UP001365542">
    <property type="component" value="Unassembled WGS sequence"/>
</dbReference>